<dbReference type="Pfam" id="PF25351">
    <property type="entry name" value="PH_BUD3_C"/>
    <property type="match status" value="1"/>
</dbReference>
<feature type="region of interest" description="Disordered" evidence="1">
    <location>
        <begin position="851"/>
        <end position="872"/>
    </location>
</feature>
<dbReference type="KEGG" id="bbrx:BRETT_004163"/>
<feature type="compositionally biased region" description="Low complexity" evidence="1">
    <location>
        <begin position="1272"/>
        <end position="1290"/>
    </location>
</feature>
<evidence type="ECO:0000256" key="1">
    <source>
        <dbReference type="SAM" id="MobiDB-lite"/>
    </source>
</evidence>
<gene>
    <name evidence="4" type="ORF">BRETT_004163</name>
</gene>
<feature type="domain" description="Bud3 N-terminal" evidence="2">
    <location>
        <begin position="96"/>
        <end position="259"/>
    </location>
</feature>
<dbReference type="Pfam" id="PF12015">
    <property type="entry name" value="Bud3_N"/>
    <property type="match status" value="1"/>
</dbReference>
<evidence type="ECO:0000259" key="2">
    <source>
        <dbReference type="Pfam" id="PF12015"/>
    </source>
</evidence>
<dbReference type="EMBL" id="CP063133">
    <property type="protein sequence ID" value="QOU18942.1"/>
    <property type="molecule type" value="Genomic_DNA"/>
</dbReference>
<feature type="region of interest" description="Disordered" evidence="1">
    <location>
        <begin position="1257"/>
        <end position="1322"/>
    </location>
</feature>
<feature type="compositionally biased region" description="Polar residues" evidence="1">
    <location>
        <begin position="900"/>
        <end position="915"/>
    </location>
</feature>
<feature type="compositionally biased region" description="Polar residues" evidence="1">
    <location>
        <begin position="857"/>
        <end position="867"/>
    </location>
</feature>
<feature type="compositionally biased region" description="Basic and acidic residues" evidence="1">
    <location>
        <begin position="1037"/>
        <end position="1048"/>
    </location>
</feature>
<feature type="region of interest" description="Disordered" evidence="1">
    <location>
        <begin position="935"/>
        <end position="987"/>
    </location>
</feature>
<evidence type="ECO:0008006" key="6">
    <source>
        <dbReference type="Google" id="ProtNLM"/>
    </source>
</evidence>
<feature type="compositionally biased region" description="Polar residues" evidence="1">
    <location>
        <begin position="40"/>
        <end position="51"/>
    </location>
</feature>
<proteinExistence type="predicted"/>
<protein>
    <recommendedName>
        <fullName evidence="6">Bud site selection protein 3</fullName>
    </recommendedName>
</protein>
<dbReference type="InterPro" id="IPR057454">
    <property type="entry name" value="Bud3_C"/>
</dbReference>
<feature type="region of interest" description="Disordered" evidence="1">
    <location>
        <begin position="1174"/>
        <end position="1198"/>
    </location>
</feature>
<accession>A0A871R784</accession>
<dbReference type="InterPro" id="IPR021895">
    <property type="entry name" value="Bud3_N"/>
</dbReference>
<dbReference type="Proteomes" id="UP000663131">
    <property type="component" value="Chromosome 5"/>
</dbReference>
<reference evidence="4" key="2">
    <citation type="journal article" name="BMC Genomics">
        <title>New genome assemblies reveal patterns of domestication and adaptation across Brettanomyces (Dekkera) species.</title>
        <authorList>
            <person name="Roach M.J."/>
            <person name="Borneman A.R."/>
        </authorList>
    </citation>
    <scope>NUCLEOTIDE SEQUENCE</scope>
    <source>
        <strain evidence="4">UCD 2041</strain>
    </source>
</reference>
<feature type="region of interest" description="Disordered" evidence="1">
    <location>
        <begin position="1119"/>
        <end position="1141"/>
    </location>
</feature>
<evidence type="ECO:0000313" key="5">
    <source>
        <dbReference type="Proteomes" id="UP000663131"/>
    </source>
</evidence>
<evidence type="ECO:0000313" key="4">
    <source>
        <dbReference type="EMBL" id="QOU18942.1"/>
    </source>
</evidence>
<feature type="domain" description="Bud3 C-terminal PH" evidence="3">
    <location>
        <begin position="519"/>
        <end position="691"/>
    </location>
</feature>
<name>A0A871R784_DEKBR</name>
<feature type="region of interest" description="Disordered" evidence="1">
    <location>
        <begin position="1"/>
        <end position="51"/>
    </location>
</feature>
<evidence type="ECO:0000259" key="3">
    <source>
        <dbReference type="Pfam" id="PF25351"/>
    </source>
</evidence>
<reference evidence="4" key="1">
    <citation type="submission" date="2020-10" db="EMBL/GenBank/DDBJ databases">
        <authorList>
            <person name="Palmer J.M."/>
        </authorList>
    </citation>
    <scope>NUCLEOTIDE SEQUENCE</scope>
    <source>
        <strain evidence="4">UCD 2041</strain>
    </source>
</reference>
<feature type="region of interest" description="Disordered" evidence="1">
    <location>
        <begin position="1030"/>
        <end position="1078"/>
    </location>
</feature>
<dbReference type="RefSeq" id="XP_041135435.1">
    <property type="nucleotide sequence ID" value="XM_041282659.1"/>
</dbReference>
<sequence length="1549" mass="174615">MSVSTEIRKSSSVYIDNKASDENPSVHNYLASDDDDINVKTENTSANEDSNSTIVVEKTQTNRSYLSKLLQTTDINKEEEFRKSSSHYFIGKTDELTSEELWKSVVSDAAYFKGHDSLFGEVIAIIFRYPDSGEKLSCLIISKHGQSFFKGINYSKSSKYYPAVENLRTEELQNSRVRKCLAVSLLRAYASLDHGVVISLLRQADLPLSFDWDETMAGDLASRMMPISSRSASSIGKYLLSMGYGRDCLKSESHIVDVVYENDVTDEDLMDKNNVLAFLLGDQLEYLFDSFVEYCPEATEDCYKQPGMNLSEVKKEKQSVKEIYEQLINEQTEFTVHLVEFMQKQVVPLRVKVLNGDISGYTTNRLNHAFPPTIDEVTRINCIFLDMLKAAEPYGAFEVLKACGTTIPYFYKACMRNKAATKLFTQEYAQLSLTLEQINKSELLSFDIDTSQKLVRLSSSNLAKIQLLLQKLLRTKDWSECRDDERKQVARLYGVCNETIMSFASDELRSYDEHMFDEKGRILADFAKQWPEDLKNGWLTRRVVGIFDVTDMISSDVRNKAVLGVFNDFLVVFKITDESYYLRCWNEERLKKDPNSTRISWPLASDILMHAIVNEVIPSALPKLEVTSCIRVDNIVSSYYVYDGASYIKLFGDNFVAHFRIDRQSGKTISDVIIRAKILGKSEAFHLFKNTVDNNVIYYTAHESQSYRDEKSKAPILITLNSELDTSALNRNHLFGLISLNFADSDHISMEGMTILDPKFKHTVPTDELTEQLAQQIDSMIPGYLSIRDPLLRNVLLSGEEYLVSSIINILEISKEEWDNRKAKLEKTERTRLQKFSSDKVITTIEQFASKEDQSNKVRNSKMSQTKRAQRKKRFRWRFLKHIFNLMKKSKDKKPDSNKAQGNKTESISNLNSVGKNKKSMNKPLPTVLEVKSASNLESEKQINHPITNGTWKPKLPPPEQPKTNKQNKCIIPSDLPPLPKTRPYSLPVRRQDYTAKPIRPRSSYNENEIAKSAVQKDSQGNEILHAEKQLNGLTPLDEHGNSGRRPDGNANVQNTNINTNNHLAQTSPRSRPTSKSPAAFIMKDSGSLNRRSSKIHRVDSSIHIHKELKKHNDNAIKIKEENEPKQTNGKQTKEGDRVKSWAEVRRSQGKEDIQPIADEKSKTLSFKNGELINNANSKADNPPEAVKEPTQTGIKSSDSFYDRFKKTVKTQEETVKENGIAAIPDSRTNTLSKSSIMYSPSVCAKLSKLSEQQKRRKKGANWIRLSSADASTDGGTISDESSSSTLSTEESSEVEVAKSPYPPEDDMIFHDTTDSDNSTVNGTAITREPVKVSSSPISTATVKIKSTSFSPANGIADKNTDAYPDLHLKSTSDADSSNTFTDFSTLKQLGWSDVGMETILGNTGGISEARDTNNSFDNSNNSYSHDYLASVDISRDGGLNYHKDDDDNVSRKKKATKSRKFPSEESTVSLCDLISDDSYAYIGEILAGNIKIGDRTLSEDRESLNFEGNTALDYDNLYSQQLRESSLRYLASIIGSNEGNSRIQENIV</sequence>
<feature type="compositionally biased region" description="Basic and acidic residues" evidence="1">
    <location>
        <begin position="1132"/>
        <end position="1141"/>
    </location>
</feature>
<dbReference type="GeneID" id="64576086"/>
<organism evidence="4 5">
    <name type="scientific">Dekkera bruxellensis</name>
    <name type="common">Brettanomyces custersii</name>
    <dbReference type="NCBI Taxonomy" id="5007"/>
    <lineage>
        <taxon>Eukaryota</taxon>
        <taxon>Fungi</taxon>
        <taxon>Dikarya</taxon>
        <taxon>Ascomycota</taxon>
        <taxon>Saccharomycotina</taxon>
        <taxon>Pichiomycetes</taxon>
        <taxon>Pichiales</taxon>
        <taxon>Pichiaceae</taxon>
        <taxon>Brettanomyces</taxon>
    </lineage>
</organism>
<feature type="compositionally biased region" description="Low complexity" evidence="1">
    <location>
        <begin position="1050"/>
        <end position="1078"/>
    </location>
</feature>
<feature type="compositionally biased region" description="Polar residues" evidence="1">
    <location>
        <begin position="1"/>
        <end position="14"/>
    </location>
</feature>
<dbReference type="OrthoDB" id="4066896at2759"/>
<feature type="region of interest" description="Disordered" evidence="1">
    <location>
        <begin position="888"/>
        <end position="922"/>
    </location>
</feature>